<dbReference type="Proteomes" id="UP000019678">
    <property type="component" value="Unassembled WGS sequence"/>
</dbReference>
<accession>A0A017TEH7</accession>
<reference evidence="2 3" key="1">
    <citation type="submission" date="2013-05" db="EMBL/GenBank/DDBJ databases">
        <title>Genome assembly of Chondromyces apiculatus DSM 436.</title>
        <authorList>
            <person name="Sharma G."/>
            <person name="Khatri I."/>
            <person name="Kaur C."/>
            <person name="Mayilraj S."/>
            <person name="Subramanian S."/>
        </authorList>
    </citation>
    <scope>NUCLEOTIDE SEQUENCE [LARGE SCALE GENOMIC DNA]</scope>
    <source>
        <strain evidence="2 3">DSM 436</strain>
    </source>
</reference>
<dbReference type="AlphaFoldDB" id="A0A017TEH7"/>
<sequence>MDRVNGDERGVRQGEMGAPLLGRAAGIEHLPTRASRTRGVGRRTP</sequence>
<keyword evidence="3" id="KW-1185">Reference proteome</keyword>
<dbReference type="EMBL" id="ASRX01000008">
    <property type="protein sequence ID" value="EYF07693.1"/>
    <property type="molecule type" value="Genomic_DNA"/>
</dbReference>
<name>A0A017TEH7_9BACT</name>
<evidence type="ECO:0000313" key="2">
    <source>
        <dbReference type="EMBL" id="EYF07693.1"/>
    </source>
</evidence>
<proteinExistence type="predicted"/>
<dbReference type="STRING" id="1192034.CAP_8194"/>
<comment type="caution">
    <text evidence="2">The sequence shown here is derived from an EMBL/GenBank/DDBJ whole genome shotgun (WGS) entry which is preliminary data.</text>
</comment>
<protein>
    <submittedName>
        <fullName evidence="2">Uncharacterized protein</fullName>
    </submittedName>
</protein>
<evidence type="ECO:0000313" key="3">
    <source>
        <dbReference type="Proteomes" id="UP000019678"/>
    </source>
</evidence>
<gene>
    <name evidence="2" type="ORF">CAP_8194</name>
</gene>
<feature type="compositionally biased region" description="Basic and acidic residues" evidence="1">
    <location>
        <begin position="1"/>
        <end position="12"/>
    </location>
</feature>
<feature type="region of interest" description="Disordered" evidence="1">
    <location>
        <begin position="1"/>
        <end position="45"/>
    </location>
</feature>
<feature type="compositionally biased region" description="Basic residues" evidence="1">
    <location>
        <begin position="35"/>
        <end position="45"/>
    </location>
</feature>
<organism evidence="2 3">
    <name type="scientific">Chondromyces apiculatus DSM 436</name>
    <dbReference type="NCBI Taxonomy" id="1192034"/>
    <lineage>
        <taxon>Bacteria</taxon>
        <taxon>Pseudomonadati</taxon>
        <taxon>Myxococcota</taxon>
        <taxon>Polyangia</taxon>
        <taxon>Polyangiales</taxon>
        <taxon>Polyangiaceae</taxon>
        <taxon>Chondromyces</taxon>
    </lineage>
</organism>
<evidence type="ECO:0000256" key="1">
    <source>
        <dbReference type="SAM" id="MobiDB-lite"/>
    </source>
</evidence>